<evidence type="ECO:0000313" key="2">
    <source>
        <dbReference type="EMBL" id="CAC5425173.1"/>
    </source>
</evidence>
<dbReference type="GO" id="GO:0005829">
    <property type="term" value="C:cytosol"/>
    <property type="evidence" value="ECO:0007669"/>
    <property type="project" value="TreeGrafter"/>
</dbReference>
<feature type="domain" description="Thiaminase-2/PQQC" evidence="1">
    <location>
        <begin position="51"/>
        <end position="185"/>
    </location>
</feature>
<accession>A0A6J8EZE8</accession>
<dbReference type="GO" id="GO:0006772">
    <property type="term" value="P:thiamine metabolic process"/>
    <property type="evidence" value="ECO:0007669"/>
    <property type="project" value="UniProtKB-ARBA"/>
</dbReference>
<dbReference type="InterPro" id="IPR004305">
    <property type="entry name" value="Thiaminase-2/PQQC"/>
</dbReference>
<dbReference type="EMBL" id="CACVKT020010197">
    <property type="protein sequence ID" value="CAC5425173.1"/>
    <property type="molecule type" value="Genomic_DNA"/>
</dbReference>
<dbReference type="InterPro" id="IPR050967">
    <property type="entry name" value="Thiamine_Salvage_TenA"/>
</dbReference>
<dbReference type="Gene3D" id="1.20.910.10">
    <property type="entry name" value="Heme oxygenase-like"/>
    <property type="match status" value="1"/>
</dbReference>
<sequence length="235" mass="26732">MWKSSPRCVSDAAVRELQPFTLSDKPNTDFDFCELMWTETKETRIKAFESNFVQGVRRGRLHPTSFGAYMVQDSVYCQRVADSLEVAAEGEKCGPLKRFLEERKSSYERYYEDLFKLWHIRDGKAIGLGPECQFYVDTVAGVADKDDAHYMLVALIPCGRLWPWLGQKLNEAEHCFGAYTDWVNSNLNPNSKGYKTLQDMVNAAVSGRKIDKKKAMDIYSKCMNGEAGFFGSVPI</sequence>
<dbReference type="InterPro" id="IPR016084">
    <property type="entry name" value="Haem_Oase-like_multi-hlx"/>
</dbReference>
<dbReference type="AlphaFoldDB" id="A0A6J8EZE8"/>
<dbReference type="PANTHER" id="PTHR43198">
    <property type="entry name" value="BIFUNCTIONAL TH2 PROTEIN"/>
    <property type="match status" value="1"/>
</dbReference>
<dbReference type="OrthoDB" id="6062485at2759"/>
<keyword evidence="3" id="KW-1185">Reference proteome</keyword>
<gene>
    <name evidence="2" type="ORF">MCOR_57018</name>
</gene>
<name>A0A6J8EZE8_MYTCO</name>
<evidence type="ECO:0000259" key="1">
    <source>
        <dbReference type="Pfam" id="PF03070"/>
    </source>
</evidence>
<dbReference type="SUPFAM" id="SSF48613">
    <property type="entry name" value="Heme oxygenase-like"/>
    <property type="match status" value="1"/>
</dbReference>
<evidence type="ECO:0000313" key="3">
    <source>
        <dbReference type="Proteomes" id="UP000507470"/>
    </source>
</evidence>
<dbReference type="Pfam" id="PF03070">
    <property type="entry name" value="TENA_THI-4"/>
    <property type="match status" value="1"/>
</dbReference>
<organism evidence="2 3">
    <name type="scientific">Mytilus coruscus</name>
    <name type="common">Sea mussel</name>
    <dbReference type="NCBI Taxonomy" id="42192"/>
    <lineage>
        <taxon>Eukaryota</taxon>
        <taxon>Metazoa</taxon>
        <taxon>Spiralia</taxon>
        <taxon>Lophotrochozoa</taxon>
        <taxon>Mollusca</taxon>
        <taxon>Bivalvia</taxon>
        <taxon>Autobranchia</taxon>
        <taxon>Pteriomorphia</taxon>
        <taxon>Mytilida</taxon>
        <taxon>Mytiloidea</taxon>
        <taxon>Mytilidae</taxon>
        <taxon>Mytilinae</taxon>
        <taxon>Mytilus</taxon>
    </lineage>
</organism>
<dbReference type="Proteomes" id="UP000507470">
    <property type="component" value="Unassembled WGS sequence"/>
</dbReference>
<protein>
    <recommendedName>
        <fullName evidence="1">Thiaminase-2/PQQC domain-containing protein</fullName>
    </recommendedName>
</protein>
<dbReference type="CDD" id="cd19359">
    <property type="entry name" value="TenA_C_Bt3146-like"/>
    <property type="match status" value="1"/>
</dbReference>
<reference evidence="2 3" key="1">
    <citation type="submission" date="2020-06" db="EMBL/GenBank/DDBJ databases">
        <authorList>
            <person name="Li R."/>
            <person name="Bekaert M."/>
        </authorList>
    </citation>
    <scope>NUCLEOTIDE SEQUENCE [LARGE SCALE GENOMIC DNA]</scope>
    <source>
        <strain evidence="3">wild</strain>
    </source>
</reference>
<proteinExistence type="predicted"/>
<dbReference type="PANTHER" id="PTHR43198:SF2">
    <property type="entry name" value="SI:CH1073-67J19.1-RELATED"/>
    <property type="match status" value="1"/>
</dbReference>